<organism evidence="3 4">
    <name type="scientific">Candidatus Thiodictyon syntrophicum</name>
    <dbReference type="NCBI Taxonomy" id="1166950"/>
    <lineage>
        <taxon>Bacteria</taxon>
        <taxon>Pseudomonadati</taxon>
        <taxon>Pseudomonadota</taxon>
        <taxon>Gammaproteobacteria</taxon>
        <taxon>Chromatiales</taxon>
        <taxon>Chromatiaceae</taxon>
        <taxon>Thiodictyon</taxon>
    </lineage>
</organism>
<dbReference type="SUPFAM" id="SSF52980">
    <property type="entry name" value="Restriction endonuclease-like"/>
    <property type="match status" value="1"/>
</dbReference>
<dbReference type="RefSeq" id="WP_100919543.1">
    <property type="nucleotide sequence ID" value="NZ_CP020370.1"/>
</dbReference>
<dbReference type="Pfam" id="PF05685">
    <property type="entry name" value="Uma2"/>
    <property type="match status" value="1"/>
</dbReference>
<feature type="region of interest" description="Disordered" evidence="1">
    <location>
        <begin position="243"/>
        <end position="270"/>
    </location>
</feature>
<proteinExistence type="predicted"/>
<dbReference type="AlphaFoldDB" id="A0A2K8U882"/>
<reference evidence="3 4" key="1">
    <citation type="submission" date="2017-03" db="EMBL/GenBank/DDBJ databases">
        <title>Complete genome sequence of Candidatus 'Thiodictyon syntrophicum' sp. nov. strain Cad16T, a photolithoautotroph purple sulfur bacterium isolated from an alpine meromictic lake.</title>
        <authorList>
            <person name="Luedin S.M."/>
            <person name="Pothier J.F."/>
            <person name="Danza F."/>
            <person name="Storelli N."/>
            <person name="Wittwer M."/>
            <person name="Tonolla M."/>
        </authorList>
    </citation>
    <scope>NUCLEOTIDE SEQUENCE [LARGE SCALE GENOMIC DNA]</scope>
    <source>
        <strain evidence="3 4">Cad16T</strain>
    </source>
</reference>
<dbReference type="InterPro" id="IPR011335">
    <property type="entry name" value="Restrct_endonuc-II-like"/>
</dbReference>
<evidence type="ECO:0000313" key="4">
    <source>
        <dbReference type="Proteomes" id="UP000232638"/>
    </source>
</evidence>
<keyword evidence="4" id="KW-1185">Reference proteome</keyword>
<protein>
    <recommendedName>
        <fullName evidence="2">Putative restriction endonuclease domain-containing protein</fullName>
    </recommendedName>
</protein>
<dbReference type="EMBL" id="CP020370">
    <property type="protein sequence ID" value="AUB81786.1"/>
    <property type="molecule type" value="Genomic_DNA"/>
</dbReference>
<dbReference type="InterPro" id="IPR012296">
    <property type="entry name" value="Nuclease_put_TT1808"/>
</dbReference>
<dbReference type="InterPro" id="IPR008538">
    <property type="entry name" value="Uma2"/>
</dbReference>
<dbReference type="KEGG" id="tsy:THSYN_12985"/>
<name>A0A2K8U882_9GAMM</name>
<evidence type="ECO:0000313" key="3">
    <source>
        <dbReference type="EMBL" id="AUB81786.1"/>
    </source>
</evidence>
<evidence type="ECO:0000259" key="2">
    <source>
        <dbReference type="Pfam" id="PF05685"/>
    </source>
</evidence>
<dbReference type="PANTHER" id="PTHR33352">
    <property type="entry name" value="SLR1095 PROTEIN"/>
    <property type="match status" value="1"/>
</dbReference>
<sequence length="290" mass="33366">MSQTAENFYLAFAQGREPDSDEPEMESSLHYDQLALLVSTLEWHWRDRDDFFIGANLSVYFRRDQCEPRELRGPDFFLVRGVERRPRRSWTVWLEDGRYPDLIIELLSDETARSDRTAKKALYEGVFRTPEYFWFSPQTKELAGFHLVDAHYYPIDQDAAGRLPSVILGLRLGVAEGLLRFYTPDGALIPTLAESVALEQARAEQERLRADQERLRAEQERLHAQQERACAQQAQALADQAQCDAEQERLRAEQERDRAAAERLRADAQSNRADRLAARLRALGVDPEGA</sequence>
<gene>
    <name evidence="3" type="ORF">THSYN_12985</name>
</gene>
<dbReference type="Gene3D" id="3.90.1570.10">
    <property type="entry name" value="tt1808, chain A"/>
    <property type="match status" value="1"/>
</dbReference>
<dbReference type="OrthoDB" id="7060396at2"/>
<feature type="compositionally biased region" description="Basic and acidic residues" evidence="1">
    <location>
        <begin position="246"/>
        <end position="270"/>
    </location>
</feature>
<dbReference type="Proteomes" id="UP000232638">
    <property type="component" value="Chromosome"/>
</dbReference>
<dbReference type="PANTHER" id="PTHR33352:SF3">
    <property type="entry name" value="SLR1612 PROTEIN"/>
    <property type="match status" value="1"/>
</dbReference>
<evidence type="ECO:0000256" key="1">
    <source>
        <dbReference type="SAM" id="MobiDB-lite"/>
    </source>
</evidence>
<feature type="domain" description="Putative restriction endonuclease" evidence="2">
    <location>
        <begin position="28"/>
        <end position="170"/>
    </location>
</feature>
<accession>A0A2K8U882</accession>
<dbReference type="CDD" id="cd06260">
    <property type="entry name" value="DUF820-like"/>
    <property type="match status" value="1"/>
</dbReference>